<evidence type="ECO:0000256" key="7">
    <source>
        <dbReference type="RuleBase" id="RU000320"/>
    </source>
</evidence>
<dbReference type="AlphaFoldDB" id="A0A1H3DT54"/>
<evidence type="ECO:0000256" key="6">
    <source>
        <dbReference type="ARBA" id="ARBA00023136"/>
    </source>
</evidence>
<dbReference type="Proteomes" id="UP000198640">
    <property type="component" value="Unassembled WGS sequence"/>
</dbReference>
<evidence type="ECO:0000256" key="2">
    <source>
        <dbReference type="ARBA" id="ARBA00005346"/>
    </source>
</evidence>
<feature type="transmembrane region" description="Helical" evidence="8">
    <location>
        <begin position="265"/>
        <end position="285"/>
    </location>
</feature>
<feature type="transmembrane region" description="Helical" evidence="8">
    <location>
        <begin position="431"/>
        <end position="456"/>
    </location>
</feature>
<feature type="domain" description="NADH:quinone oxidoreductase/Mrp antiporter transmembrane" evidence="9">
    <location>
        <begin position="153"/>
        <end position="439"/>
    </location>
</feature>
<name>A0A1H3DT54_9PROT</name>
<feature type="transmembrane region" description="Helical" evidence="8">
    <location>
        <begin position="392"/>
        <end position="411"/>
    </location>
</feature>
<evidence type="ECO:0000313" key="10">
    <source>
        <dbReference type="EMBL" id="SDX69288.1"/>
    </source>
</evidence>
<feature type="transmembrane region" description="Helical" evidence="8">
    <location>
        <begin position="231"/>
        <end position="253"/>
    </location>
</feature>
<feature type="transmembrane region" description="Helical" evidence="8">
    <location>
        <begin position="189"/>
        <end position="211"/>
    </location>
</feature>
<evidence type="ECO:0000256" key="1">
    <source>
        <dbReference type="ARBA" id="ARBA00004651"/>
    </source>
</evidence>
<feature type="transmembrane region" description="Helical" evidence="8">
    <location>
        <begin position="72"/>
        <end position="100"/>
    </location>
</feature>
<feature type="transmembrane region" description="Helical" evidence="8">
    <location>
        <begin position="135"/>
        <end position="153"/>
    </location>
</feature>
<feature type="transmembrane region" description="Helical" evidence="8">
    <location>
        <begin position="31"/>
        <end position="52"/>
    </location>
</feature>
<reference evidence="10 11" key="1">
    <citation type="submission" date="2016-10" db="EMBL/GenBank/DDBJ databases">
        <authorList>
            <person name="de Groot N.N."/>
        </authorList>
    </citation>
    <scope>NUCLEOTIDE SEQUENCE [LARGE SCALE GENOMIC DNA]</scope>
    <source>
        <strain evidence="10 11">Nm1</strain>
    </source>
</reference>
<accession>A0A1H3DT54</accession>
<comment type="subcellular location">
    <subcellularLocation>
        <location evidence="1">Cell membrane</location>
        <topology evidence="1">Multi-pass membrane protein</topology>
    </subcellularLocation>
    <subcellularLocation>
        <location evidence="7">Membrane</location>
        <topology evidence="7">Multi-pass membrane protein</topology>
    </subcellularLocation>
</comment>
<dbReference type="InterPro" id="IPR001750">
    <property type="entry name" value="ND/Mrp_TM"/>
</dbReference>
<keyword evidence="4 7" id="KW-0812">Transmembrane</keyword>
<organism evidence="10 11">
    <name type="scientific">Nitrosomonas halophila</name>
    <dbReference type="NCBI Taxonomy" id="44576"/>
    <lineage>
        <taxon>Bacteria</taxon>
        <taxon>Pseudomonadati</taxon>
        <taxon>Pseudomonadota</taxon>
        <taxon>Betaproteobacteria</taxon>
        <taxon>Nitrosomonadales</taxon>
        <taxon>Nitrosomonadaceae</taxon>
        <taxon>Nitrosomonas</taxon>
    </lineage>
</organism>
<proteinExistence type="inferred from homology"/>
<dbReference type="InterPro" id="IPR050586">
    <property type="entry name" value="CPA3_Na-H_Antiporter_D"/>
</dbReference>
<evidence type="ECO:0000256" key="4">
    <source>
        <dbReference type="ARBA" id="ARBA00022692"/>
    </source>
</evidence>
<keyword evidence="3" id="KW-1003">Cell membrane</keyword>
<dbReference type="GO" id="GO:0005886">
    <property type="term" value="C:plasma membrane"/>
    <property type="evidence" value="ECO:0007669"/>
    <property type="project" value="UniProtKB-SubCell"/>
</dbReference>
<evidence type="ECO:0000259" key="9">
    <source>
        <dbReference type="Pfam" id="PF00361"/>
    </source>
</evidence>
<sequence>MLMLDWGILLIGLPLSGALLTFIFHAQSRWLGIGTALTINGSLAALLMQFFASTGTQRYPIGSWGAPLGIELYLDGLSITMLSMCSLVGLAVSCYAPAYFHMQSADNRASTATDSVPFNKRSGSGPVRQINKGEYFWPLWLLLWTGLNALFLSADIFNLYVTLELIGLSAVALTALAGSQEALTSAMRYLLISLLGSLCYLLGVALLYHAFATVDLTLLAERMTAVPATWASLGLMATGLALKTALFPLHFWLPAAHGSAAAPVSALLSALVVKASFYLLLRLWLTLFEAFNPGVPDLLGLMGAAAVIWGSLQALRQARLKLLVAYSTVAQLGYLFIAFPLAAGHAGAWYGALYLALSHALAKGAMFLAAGNIQLFAGHDQITALERVAQQLPVSLMAFALAGVSIIGLPPSGGFIGKWLLLEAAISQGHWGWAIIILAGGLLAAGYIFKVIGYAFNQATTPHAVQPVPAVMQWSALLLAIGSLLLGLFAAQPLALLAVGSPFHSISLP</sequence>
<dbReference type="InterPro" id="IPR003918">
    <property type="entry name" value="NADH_UbQ_OxRdtase"/>
</dbReference>
<dbReference type="GO" id="GO:0008137">
    <property type="term" value="F:NADH dehydrogenase (ubiquinone) activity"/>
    <property type="evidence" value="ECO:0007669"/>
    <property type="project" value="InterPro"/>
</dbReference>
<dbReference type="GO" id="GO:0016829">
    <property type="term" value="F:lyase activity"/>
    <property type="evidence" value="ECO:0007669"/>
    <property type="project" value="UniProtKB-KW"/>
</dbReference>
<dbReference type="STRING" id="44576.SAMN05421881_10066"/>
<feature type="transmembrane region" description="Helical" evidence="8">
    <location>
        <begin position="322"/>
        <end position="342"/>
    </location>
</feature>
<evidence type="ECO:0000256" key="3">
    <source>
        <dbReference type="ARBA" id="ARBA00022475"/>
    </source>
</evidence>
<dbReference type="PRINTS" id="PR01437">
    <property type="entry name" value="NUOXDRDTASE4"/>
</dbReference>
<dbReference type="RefSeq" id="WP_090411762.1">
    <property type="nucleotide sequence ID" value="NZ_FNOY01000006.1"/>
</dbReference>
<keyword evidence="11" id="KW-1185">Reference proteome</keyword>
<evidence type="ECO:0000256" key="5">
    <source>
        <dbReference type="ARBA" id="ARBA00022989"/>
    </source>
</evidence>
<keyword evidence="5 8" id="KW-1133">Transmembrane helix</keyword>
<feature type="transmembrane region" description="Helical" evidence="8">
    <location>
        <begin position="348"/>
        <end position="371"/>
    </location>
</feature>
<gene>
    <name evidence="10" type="ORF">SAMN05421881_10066</name>
</gene>
<feature type="transmembrane region" description="Helical" evidence="8">
    <location>
        <begin position="6"/>
        <end position="24"/>
    </location>
</feature>
<feature type="transmembrane region" description="Helical" evidence="8">
    <location>
        <begin position="159"/>
        <end position="177"/>
    </location>
</feature>
<evidence type="ECO:0000256" key="8">
    <source>
        <dbReference type="SAM" id="Phobius"/>
    </source>
</evidence>
<dbReference type="Pfam" id="PF00361">
    <property type="entry name" value="Proton_antipo_M"/>
    <property type="match status" value="1"/>
</dbReference>
<dbReference type="PANTHER" id="PTHR42703">
    <property type="entry name" value="NADH DEHYDROGENASE"/>
    <property type="match status" value="1"/>
</dbReference>
<keyword evidence="10" id="KW-0456">Lyase</keyword>
<dbReference type="GO" id="GO:0042773">
    <property type="term" value="P:ATP synthesis coupled electron transport"/>
    <property type="evidence" value="ECO:0007669"/>
    <property type="project" value="InterPro"/>
</dbReference>
<evidence type="ECO:0000313" key="11">
    <source>
        <dbReference type="Proteomes" id="UP000198640"/>
    </source>
</evidence>
<feature type="transmembrane region" description="Helical" evidence="8">
    <location>
        <begin position="297"/>
        <end position="315"/>
    </location>
</feature>
<dbReference type="PANTHER" id="PTHR42703:SF1">
    <property type="entry name" value="NA(+)_H(+) ANTIPORTER SUBUNIT D1"/>
    <property type="match status" value="1"/>
</dbReference>
<feature type="transmembrane region" description="Helical" evidence="8">
    <location>
        <begin position="477"/>
        <end position="499"/>
    </location>
</feature>
<dbReference type="OrthoDB" id="9768329at2"/>
<comment type="similarity">
    <text evidence="2">Belongs to the CPA3 antiporters (TC 2.A.63) subunit D family.</text>
</comment>
<keyword evidence="6 8" id="KW-0472">Membrane</keyword>
<dbReference type="EMBL" id="FNOY01000006">
    <property type="protein sequence ID" value="SDX69288.1"/>
    <property type="molecule type" value="Genomic_DNA"/>
</dbReference>
<protein>
    <submittedName>
        <fullName evidence="10">Formate hydrogenlyase subunit 3/Multisubunit Na+/H+ antiporter, MnhD subunit</fullName>
    </submittedName>
</protein>